<keyword evidence="14" id="KW-1185">Reference proteome</keyword>
<dbReference type="FunFam" id="1.10.10.60:FF:000086">
    <property type="entry name" value="transcriptional-regulating factor 1 isoform X1"/>
    <property type="match status" value="1"/>
</dbReference>
<dbReference type="Proteomes" id="UP000265140">
    <property type="component" value="Chromosome 14"/>
</dbReference>
<feature type="domain" description="C2H2-type" evidence="10">
    <location>
        <begin position="999"/>
        <end position="1026"/>
    </location>
</feature>
<feature type="region of interest" description="Disordered" evidence="9">
    <location>
        <begin position="671"/>
        <end position="702"/>
    </location>
</feature>
<proteinExistence type="predicted"/>
<reference evidence="14" key="1">
    <citation type="journal article" date="2014" name="PLoS ONE">
        <title>The genome and linkage map of the northern pike (Esox lucius): conserved synteny revealed between the salmonid sister group and the Neoteleostei.</title>
        <authorList>
            <person name="Rondeau E.B."/>
            <person name="Minkley D.R."/>
            <person name="Leong J.S."/>
            <person name="Messmer A.M."/>
            <person name="Jantzen J.R."/>
            <person name="von Schalburg K.R."/>
            <person name="Lemon C."/>
            <person name="Bird N.H."/>
            <person name="Koop B.F."/>
        </authorList>
    </citation>
    <scope>NUCLEOTIDE SEQUENCE</scope>
</reference>
<dbReference type="Ensembl" id="ENSELUT00000045197.2">
    <property type="protein sequence ID" value="ENSELUP00000076404.2"/>
    <property type="gene ID" value="ENSELUG00000014652.3"/>
</dbReference>
<feature type="region of interest" description="Disordered" evidence="9">
    <location>
        <begin position="957"/>
        <end position="1000"/>
    </location>
</feature>
<dbReference type="InterPro" id="IPR001005">
    <property type="entry name" value="SANT/Myb"/>
</dbReference>
<feature type="compositionally biased region" description="Polar residues" evidence="9">
    <location>
        <begin position="67"/>
        <end position="91"/>
    </location>
</feature>
<dbReference type="PROSITE" id="PS51293">
    <property type="entry name" value="SANT"/>
    <property type="match status" value="1"/>
</dbReference>
<dbReference type="GO" id="GO:0003714">
    <property type="term" value="F:transcription corepressor activity"/>
    <property type="evidence" value="ECO:0007669"/>
    <property type="project" value="TreeGrafter"/>
</dbReference>
<feature type="domain" description="ELM2" evidence="11">
    <location>
        <begin position="714"/>
        <end position="807"/>
    </location>
</feature>
<comment type="subcellular location">
    <subcellularLocation>
        <location evidence="1">Nucleus</location>
    </subcellularLocation>
</comment>
<feature type="domain" description="SANT" evidence="12">
    <location>
        <begin position="822"/>
        <end position="873"/>
    </location>
</feature>
<dbReference type="Bgee" id="ENSELUG00000014652">
    <property type="expression patterns" value="Expressed in head kidney and 15 other cell types or tissues"/>
</dbReference>
<dbReference type="PROSITE" id="PS51156">
    <property type="entry name" value="ELM2"/>
    <property type="match status" value="1"/>
</dbReference>
<keyword evidence="4" id="KW-0805">Transcription regulation</keyword>
<feature type="compositionally biased region" description="Basic and acidic residues" evidence="9">
    <location>
        <begin position="1020"/>
        <end position="1036"/>
    </location>
</feature>
<feature type="region of interest" description="Disordered" evidence="9">
    <location>
        <begin position="247"/>
        <end position="292"/>
    </location>
</feature>
<accession>A0A6Q2ZD22</accession>
<dbReference type="GO" id="GO:0000118">
    <property type="term" value="C:histone deacetylase complex"/>
    <property type="evidence" value="ECO:0007669"/>
    <property type="project" value="TreeGrafter"/>
</dbReference>
<feature type="compositionally biased region" description="Pro residues" evidence="9">
    <location>
        <begin position="325"/>
        <end position="335"/>
    </location>
</feature>
<dbReference type="GeneTree" id="ENSGT00940000157459"/>
<feature type="compositionally biased region" description="Low complexity" evidence="9">
    <location>
        <begin position="247"/>
        <end position="266"/>
    </location>
</feature>
<evidence type="ECO:0000256" key="2">
    <source>
        <dbReference type="ARBA" id="ARBA00022553"/>
    </source>
</evidence>
<dbReference type="GO" id="GO:0005667">
    <property type="term" value="C:transcription regulator complex"/>
    <property type="evidence" value="ECO:0007669"/>
    <property type="project" value="TreeGrafter"/>
</dbReference>
<evidence type="ECO:0000256" key="4">
    <source>
        <dbReference type="ARBA" id="ARBA00023015"/>
    </source>
</evidence>
<organism evidence="13 14">
    <name type="scientific">Esox lucius</name>
    <name type="common">Northern pike</name>
    <dbReference type="NCBI Taxonomy" id="8010"/>
    <lineage>
        <taxon>Eukaryota</taxon>
        <taxon>Metazoa</taxon>
        <taxon>Chordata</taxon>
        <taxon>Craniata</taxon>
        <taxon>Vertebrata</taxon>
        <taxon>Euteleostomi</taxon>
        <taxon>Actinopterygii</taxon>
        <taxon>Neopterygii</taxon>
        <taxon>Teleostei</taxon>
        <taxon>Protacanthopterygii</taxon>
        <taxon>Esociformes</taxon>
        <taxon>Esocidae</taxon>
        <taxon>Esox</taxon>
    </lineage>
</organism>
<keyword evidence="8" id="KW-0863">Zinc-finger</keyword>
<dbReference type="OMA" id="VSAWGQN"/>
<dbReference type="InterPro" id="IPR000949">
    <property type="entry name" value="ELM2_dom"/>
</dbReference>
<evidence type="ECO:0000256" key="5">
    <source>
        <dbReference type="ARBA" id="ARBA00023125"/>
    </source>
</evidence>
<evidence type="ECO:0000256" key="9">
    <source>
        <dbReference type="SAM" id="MobiDB-lite"/>
    </source>
</evidence>
<dbReference type="GO" id="GO:0008270">
    <property type="term" value="F:zinc ion binding"/>
    <property type="evidence" value="ECO:0007669"/>
    <property type="project" value="UniProtKB-KW"/>
</dbReference>
<dbReference type="PROSITE" id="PS00028">
    <property type="entry name" value="ZINC_FINGER_C2H2_1"/>
    <property type="match status" value="1"/>
</dbReference>
<feature type="compositionally biased region" description="Acidic residues" evidence="9">
    <location>
        <begin position="1065"/>
        <end position="1087"/>
    </location>
</feature>
<feature type="region of interest" description="Disordered" evidence="9">
    <location>
        <begin position="1013"/>
        <end position="1087"/>
    </location>
</feature>
<feature type="region of interest" description="Disordered" evidence="9">
    <location>
        <begin position="1"/>
        <end position="22"/>
    </location>
</feature>
<protein>
    <recommendedName>
        <fullName evidence="15">ELM2 and Myb/SANT-like domain containing 1b</fullName>
    </recommendedName>
</protein>
<dbReference type="InterPro" id="IPR051066">
    <property type="entry name" value="Trans_reg/Corepressor"/>
</dbReference>
<keyword evidence="5" id="KW-0238">DNA-binding</keyword>
<dbReference type="GO" id="GO:0006357">
    <property type="term" value="P:regulation of transcription by RNA polymerase II"/>
    <property type="evidence" value="ECO:0007669"/>
    <property type="project" value="TreeGrafter"/>
</dbReference>
<reference evidence="13" key="4">
    <citation type="submission" date="2025-09" db="UniProtKB">
        <authorList>
            <consortium name="Ensembl"/>
        </authorList>
    </citation>
    <scope>IDENTIFICATION</scope>
</reference>
<dbReference type="PROSITE" id="PS50157">
    <property type="entry name" value="ZINC_FINGER_C2H2_2"/>
    <property type="match status" value="1"/>
</dbReference>
<dbReference type="GO" id="GO:0003677">
    <property type="term" value="F:DNA binding"/>
    <property type="evidence" value="ECO:0007669"/>
    <property type="project" value="UniProtKB-KW"/>
</dbReference>
<feature type="compositionally biased region" description="Basic and acidic residues" evidence="9">
    <location>
        <begin position="336"/>
        <end position="346"/>
    </location>
</feature>
<evidence type="ECO:0000256" key="7">
    <source>
        <dbReference type="ARBA" id="ARBA00023242"/>
    </source>
</evidence>
<evidence type="ECO:0008006" key="15">
    <source>
        <dbReference type="Google" id="ProtNLM"/>
    </source>
</evidence>
<feature type="region of interest" description="Disordered" evidence="9">
    <location>
        <begin position="317"/>
        <end position="448"/>
    </location>
</feature>
<evidence type="ECO:0000259" key="12">
    <source>
        <dbReference type="PROSITE" id="PS51293"/>
    </source>
</evidence>
<keyword evidence="7" id="KW-0539">Nucleus</keyword>
<reference evidence="13" key="3">
    <citation type="submission" date="2025-08" db="UniProtKB">
        <authorList>
            <consortium name="Ensembl"/>
        </authorList>
    </citation>
    <scope>IDENTIFICATION</scope>
</reference>
<evidence type="ECO:0000313" key="14">
    <source>
        <dbReference type="Proteomes" id="UP000265140"/>
    </source>
</evidence>
<keyword evidence="6" id="KW-0804">Transcription</keyword>
<dbReference type="Gene3D" id="1.10.10.60">
    <property type="entry name" value="Homeodomain-like"/>
    <property type="match status" value="1"/>
</dbReference>
<dbReference type="InterPro" id="IPR017884">
    <property type="entry name" value="SANT_dom"/>
</dbReference>
<dbReference type="SMART" id="SM01189">
    <property type="entry name" value="ELM2"/>
    <property type="match status" value="1"/>
</dbReference>
<feature type="compositionally biased region" description="Gly residues" evidence="9">
    <location>
        <begin position="423"/>
        <end position="434"/>
    </location>
</feature>
<sequence length="1087" mass="119695">MSLPPQQKGVPDKSGGRPCSAATMKETTLQHCGDVFYGGMVPPAQESAHGAREPGGHGLFNPEEGPQSRTQYQHTAPVNWMNQDPNQTPGWSQEAPGPAPTNQWGQNIGQYRAGLNNTRAPMPFPKGGHGGGAALQAGPAEKQGPGTMELNREGTGMSWGPFSASMLQAMEQRHMGVELLAHSARATPPRPSAPPGPLLQPFQFPYHTVFQGATEAASNPSYDERPKAPHPQYQLIQLQMQQQLQQQQQHQQLHQQQHQQLHQQQHLQHHQQLRQQRQQQMQHHQLQLQQQQMQRMQQQEILQPQSLHKQQPNQHFLSYNQAPDDCPPSASPPPPLKDRPCSEETRGPTPEVDTPSTDPASTPSDPCPPKVTPDPMSPSSDAPLAGPRRSRRLSRDGLSPVIGPPSLTPWNQTPRETPQNGVVTGGEGGQGPAGGVIQSTRRRRRPSKEINLETLAQKASEMESLPPAKVAKTGLRTRTPPNIPTLLRTFSPAAALRKQTHYSFSTTPRLSAGMGPLVIPVSVPVRQGQTAHPAVWPRAPAGQHTLVPPQHEHQHSVIVPRRRSLRTSLSESFSQDGESDAGQDDDGKSAKHRRRPRPEPLFIPLPKAPTFIVPSVYSAITPYQSHLRSPVRLPDHPFTLPPYTPPPILSPAREGSGLYFSTFLSSIAAGNQPLQPPPVTPKSAPRSLLHSASSDITPPAPPLVTDATPVSFEPRINIGQQYQAEVPELLPDRTLAQRDLHKAELVWLPMKESQLSPTVQETVDDLMNLACSSALNGGGTNQELALHSLHECGGNVLEALAFLLLKEPVFSKGHHLAEYHYSGSDIWTPSEKRYFNKGISAYRKDFFLVQKLVQTKSVAQCVEFYYTYKKQVKIGRSGTLTYGPPESPVETQNEALLEFKSSQRSKPTQEDDDNNDRKWEGSCDRGQDGGHLRVTQTLQAHENASAHLLIVLLDRSDAGHRGEPPHPNPPTVPRKPRPDSAGRKSRPPPKPPQDPEGIFPCKKCTRVFYKVKSRSAHMKSHAEREKKDAALRLKEEEEREAAAAMARARELQKAVANGGEGATGEPEEVSDDDVPSDVEDENDKDWH</sequence>
<dbReference type="Pfam" id="PF01448">
    <property type="entry name" value="ELM2"/>
    <property type="match status" value="1"/>
</dbReference>
<feature type="compositionally biased region" description="Low complexity" evidence="9">
    <location>
        <begin position="353"/>
        <end position="364"/>
    </location>
</feature>
<feature type="region of interest" description="Disordered" evidence="9">
    <location>
        <begin position="899"/>
        <end position="930"/>
    </location>
</feature>
<evidence type="ECO:0000256" key="8">
    <source>
        <dbReference type="PROSITE-ProRule" id="PRU00042"/>
    </source>
</evidence>
<name>A0A6Q2ZD22_ESOLU</name>
<dbReference type="PANTHER" id="PTHR16089:SF24">
    <property type="entry name" value="MITOTIC DEACETYLASE-ASSOCIATED SANT DOMAIN PROTEIN"/>
    <property type="match status" value="1"/>
</dbReference>
<evidence type="ECO:0000256" key="3">
    <source>
        <dbReference type="ARBA" id="ARBA00022990"/>
    </source>
</evidence>
<dbReference type="InterPro" id="IPR013087">
    <property type="entry name" value="Znf_C2H2_type"/>
</dbReference>
<evidence type="ECO:0000259" key="11">
    <source>
        <dbReference type="PROSITE" id="PS51156"/>
    </source>
</evidence>
<evidence type="ECO:0000256" key="1">
    <source>
        <dbReference type="ARBA" id="ARBA00004123"/>
    </source>
</evidence>
<evidence type="ECO:0000313" key="13">
    <source>
        <dbReference type="Ensembl" id="ENSELUP00000076404.2"/>
    </source>
</evidence>
<feature type="region of interest" description="Disordered" evidence="9">
    <location>
        <begin position="530"/>
        <end position="603"/>
    </location>
</feature>
<keyword evidence="3" id="KW-0007">Acetylation</keyword>
<keyword evidence="2" id="KW-0597">Phosphoprotein</keyword>
<keyword evidence="8" id="KW-0479">Metal-binding</keyword>
<feature type="compositionally biased region" description="Low complexity" evidence="9">
    <location>
        <begin position="273"/>
        <end position="292"/>
    </location>
</feature>
<feature type="region of interest" description="Disordered" evidence="9">
    <location>
        <begin position="43"/>
        <end position="103"/>
    </location>
</feature>
<dbReference type="PANTHER" id="PTHR16089">
    <property type="entry name" value="REST COREPRESSOR COREST PROTEIN-RELATED"/>
    <property type="match status" value="1"/>
</dbReference>
<feature type="compositionally biased region" description="Polar residues" evidence="9">
    <location>
        <begin position="408"/>
        <end position="420"/>
    </location>
</feature>
<keyword evidence="8" id="KW-0862">Zinc</keyword>
<dbReference type="AlphaFoldDB" id="A0A6Q2ZD22"/>
<feature type="compositionally biased region" description="Basic and acidic residues" evidence="9">
    <location>
        <begin position="915"/>
        <end position="930"/>
    </location>
</feature>
<dbReference type="SUPFAM" id="SSF46689">
    <property type="entry name" value="Homeodomain-like"/>
    <property type="match status" value="1"/>
</dbReference>
<dbReference type="InParanoid" id="A0A6Q2ZD22"/>
<feature type="compositionally biased region" description="Pro residues" evidence="9">
    <location>
        <begin position="365"/>
        <end position="376"/>
    </location>
</feature>
<evidence type="ECO:0000259" key="10">
    <source>
        <dbReference type="PROSITE" id="PS50157"/>
    </source>
</evidence>
<dbReference type="InterPro" id="IPR009057">
    <property type="entry name" value="Homeodomain-like_sf"/>
</dbReference>
<reference evidence="13" key="2">
    <citation type="submission" date="2020-02" db="EMBL/GenBank/DDBJ databases">
        <title>Esox lucius (northern pike) genome, fEsoLuc1, primary haplotype.</title>
        <authorList>
            <person name="Myers G."/>
            <person name="Karagic N."/>
            <person name="Meyer A."/>
            <person name="Pippel M."/>
            <person name="Reichard M."/>
            <person name="Winkler S."/>
            <person name="Tracey A."/>
            <person name="Sims Y."/>
            <person name="Howe K."/>
            <person name="Rhie A."/>
            <person name="Formenti G."/>
            <person name="Durbin R."/>
            <person name="Fedrigo O."/>
            <person name="Jarvis E.D."/>
        </authorList>
    </citation>
    <scope>NUCLEOTIDE SEQUENCE [LARGE SCALE GENOMIC DNA]</scope>
</reference>
<dbReference type="SMART" id="SM00717">
    <property type="entry name" value="SANT"/>
    <property type="match status" value="1"/>
</dbReference>
<evidence type="ECO:0000256" key="6">
    <source>
        <dbReference type="ARBA" id="ARBA00023163"/>
    </source>
</evidence>